<proteinExistence type="inferred from homology"/>
<dbReference type="InterPro" id="IPR011009">
    <property type="entry name" value="Kinase-like_dom_sf"/>
</dbReference>
<dbReference type="InterPro" id="IPR036591">
    <property type="entry name" value="YggU-like_sf"/>
</dbReference>
<keyword evidence="14" id="KW-1015">Disulfide bond</keyword>
<comment type="catalytic activity">
    <reaction evidence="17">
        <text>L-threonyl-[protein] + ATP = O-phospho-L-threonyl-[protein] + ADP + H(+)</text>
        <dbReference type="Rhea" id="RHEA:46608"/>
        <dbReference type="Rhea" id="RHEA-COMP:11060"/>
        <dbReference type="Rhea" id="RHEA-COMP:11605"/>
        <dbReference type="ChEBI" id="CHEBI:15378"/>
        <dbReference type="ChEBI" id="CHEBI:30013"/>
        <dbReference type="ChEBI" id="CHEBI:30616"/>
        <dbReference type="ChEBI" id="CHEBI:61977"/>
        <dbReference type="ChEBI" id="CHEBI:456216"/>
        <dbReference type="EC" id="2.7.11.1"/>
    </reaction>
</comment>
<evidence type="ECO:0000256" key="10">
    <source>
        <dbReference type="ARBA" id="ARBA00022777"/>
    </source>
</evidence>
<evidence type="ECO:0000256" key="21">
    <source>
        <dbReference type="SAM" id="Phobius"/>
    </source>
</evidence>
<dbReference type="GO" id="GO:0016020">
    <property type="term" value="C:membrane"/>
    <property type="evidence" value="ECO:0007669"/>
    <property type="project" value="UniProtKB-SubCell"/>
</dbReference>
<dbReference type="GO" id="GO:0004674">
    <property type="term" value="F:protein serine/threonine kinase activity"/>
    <property type="evidence" value="ECO:0007669"/>
    <property type="project" value="UniProtKB-KW"/>
</dbReference>
<keyword evidence="9 19" id="KW-0547">Nucleotide-binding</keyword>
<comment type="caution">
    <text evidence="23">The sequence shown here is derived from an EMBL/GenBank/DDBJ whole genome shotgun (WGS) entry which is preliminary data.</text>
</comment>
<keyword evidence="10" id="KW-0418">Kinase</keyword>
<evidence type="ECO:0000256" key="12">
    <source>
        <dbReference type="ARBA" id="ARBA00022989"/>
    </source>
</evidence>
<dbReference type="SUPFAM" id="SSF69786">
    <property type="entry name" value="YggU-like"/>
    <property type="match status" value="1"/>
</dbReference>
<comment type="similarity">
    <text evidence="2">Belongs to the UPF0235 family.</text>
</comment>
<dbReference type="Gene3D" id="3.30.1200.10">
    <property type="entry name" value="YggU-like"/>
    <property type="match status" value="1"/>
</dbReference>
<keyword evidence="4" id="KW-0723">Serine/threonine-protein kinase</keyword>
<dbReference type="PANTHER" id="PTHR47976:SF7">
    <property type="entry name" value="RECEPTOR-LIKE SERINE_THREONINE-PROTEIN KINASE"/>
    <property type="match status" value="1"/>
</dbReference>
<dbReference type="Pfam" id="PF00069">
    <property type="entry name" value="Pkinase"/>
    <property type="match status" value="1"/>
</dbReference>
<dbReference type="OrthoDB" id="244097at2759"/>
<evidence type="ECO:0000256" key="2">
    <source>
        <dbReference type="ARBA" id="ARBA00010364"/>
    </source>
</evidence>
<dbReference type="Pfam" id="PF02594">
    <property type="entry name" value="DUF167"/>
    <property type="match status" value="1"/>
</dbReference>
<dbReference type="NCBIfam" id="TIGR00251">
    <property type="entry name" value="DUF167 family protein"/>
    <property type="match status" value="1"/>
</dbReference>
<dbReference type="SUPFAM" id="SSF56112">
    <property type="entry name" value="Protein kinase-like (PK-like)"/>
    <property type="match status" value="1"/>
</dbReference>
<feature type="compositionally biased region" description="Basic residues" evidence="20">
    <location>
        <begin position="1"/>
        <end position="11"/>
    </location>
</feature>
<evidence type="ECO:0000256" key="7">
    <source>
        <dbReference type="ARBA" id="ARBA00022692"/>
    </source>
</evidence>
<evidence type="ECO:0000256" key="14">
    <source>
        <dbReference type="ARBA" id="ARBA00023157"/>
    </source>
</evidence>
<organism evidence="23 24">
    <name type="scientific">Rhamnella rubrinervis</name>
    <dbReference type="NCBI Taxonomy" id="2594499"/>
    <lineage>
        <taxon>Eukaryota</taxon>
        <taxon>Viridiplantae</taxon>
        <taxon>Streptophyta</taxon>
        <taxon>Embryophyta</taxon>
        <taxon>Tracheophyta</taxon>
        <taxon>Spermatophyta</taxon>
        <taxon>Magnoliopsida</taxon>
        <taxon>eudicotyledons</taxon>
        <taxon>Gunneridae</taxon>
        <taxon>Pentapetalae</taxon>
        <taxon>rosids</taxon>
        <taxon>fabids</taxon>
        <taxon>Rosales</taxon>
        <taxon>Rhamnaceae</taxon>
        <taxon>rhamnoid group</taxon>
        <taxon>Rhamneae</taxon>
        <taxon>Rhamnella</taxon>
    </lineage>
</organism>
<evidence type="ECO:0000256" key="3">
    <source>
        <dbReference type="ARBA" id="ARBA00012513"/>
    </source>
</evidence>
<evidence type="ECO:0000313" key="24">
    <source>
        <dbReference type="Proteomes" id="UP000796880"/>
    </source>
</evidence>
<keyword evidence="16" id="KW-0325">Glycoprotein</keyword>
<dbReference type="InterPro" id="IPR003746">
    <property type="entry name" value="DUF167"/>
</dbReference>
<dbReference type="GO" id="GO:0005524">
    <property type="term" value="F:ATP binding"/>
    <property type="evidence" value="ECO:0007669"/>
    <property type="project" value="UniProtKB-UniRule"/>
</dbReference>
<dbReference type="InterPro" id="IPR017441">
    <property type="entry name" value="Protein_kinase_ATP_BS"/>
</dbReference>
<dbReference type="FunFam" id="3.30.200.20:FF:000059">
    <property type="entry name" value="S-receptor-like serine/threonine-protein kinase"/>
    <property type="match status" value="1"/>
</dbReference>
<keyword evidence="24" id="KW-1185">Reference proteome</keyword>
<evidence type="ECO:0000256" key="13">
    <source>
        <dbReference type="ARBA" id="ARBA00023136"/>
    </source>
</evidence>
<evidence type="ECO:0000256" key="11">
    <source>
        <dbReference type="ARBA" id="ARBA00022840"/>
    </source>
</evidence>
<evidence type="ECO:0000256" key="9">
    <source>
        <dbReference type="ARBA" id="ARBA00022741"/>
    </source>
</evidence>
<protein>
    <recommendedName>
        <fullName evidence="3">non-specific serine/threonine protein kinase</fullName>
        <ecNumber evidence="3">2.7.11.1</ecNumber>
    </recommendedName>
</protein>
<keyword evidence="11 19" id="KW-0067">ATP-binding</keyword>
<sequence length="623" mass="69243">MAPPKKAKAKAKASQADSSTSPNPTKFPSSIRSLPPSSVAITIHAKPGSKVSSITDFSDEALGVQIDAPAKDGEANAALLEFISSVLGVKRRQVSIGSGSKSRDKVVIVEDVTLQSIFDALDKASKFWATFVMVLNLNQMGDFGTSPPKIRDCRDKIFIWENNMAEFDHPTDTLLQGQGLVQGKQLISSVSETDHSTGIFHLKMQEDGNLVQYPIDTPDTASYSYYTSWTDRLGPGFNIRNITSGRNSTKGTIYRLKIDADGIFRLYSYNNEKWSIEWSSSEDKCNPKGICGVNAFCITSDIGVNCVCLPGFKFVKKGNKTAGCEKDFIADRCGNNQSFTNTTRELGNTTYSMQEVRNVTWEYVPYTFVSVDEKKDCEQACLKDCDCEAAFFREGGTCGKHKLPLWYGREQPDSRIAQGNEKLRKDVLIAGISLAVSGLTMLAISVIVFRRSYTFKFERLSANGEAELSCEDLGPRSYSYSELERMTGDFNEEIGRGASGTAYKGVTLKNVQKLVAVKSLKKVLCDGEREFQNEMKVIGKTHHRNLVRLIGFCLDGPNRLLVYNYMSNGSLADVLFAPKNKPSWDKRMKIACDIARGIHYLHDECVDQIMHYDIKPQNILMDE</sequence>
<keyword evidence="15" id="KW-0675">Receptor</keyword>
<dbReference type="Pfam" id="PF00954">
    <property type="entry name" value="S_locus_glycop"/>
    <property type="match status" value="1"/>
</dbReference>
<evidence type="ECO:0000256" key="15">
    <source>
        <dbReference type="ARBA" id="ARBA00023170"/>
    </source>
</evidence>
<dbReference type="PROSITE" id="PS00107">
    <property type="entry name" value="PROTEIN_KINASE_ATP"/>
    <property type="match status" value="1"/>
</dbReference>
<evidence type="ECO:0000256" key="18">
    <source>
        <dbReference type="ARBA" id="ARBA00048679"/>
    </source>
</evidence>
<evidence type="ECO:0000256" key="1">
    <source>
        <dbReference type="ARBA" id="ARBA00004479"/>
    </source>
</evidence>
<feature type="domain" description="Protein kinase" evidence="22">
    <location>
        <begin position="488"/>
        <end position="623"/>
    </location>
</feature>
<feature type="compositionally biased region" description="Polar residues" evidence="20">
    <location>
        <begin position="15"/>
        <end position="34"/>
    </location>
</feature>
<dbReference type="InterPro" id="IPR051343">
    <property type="entry name" value="G-type_lectin_kinases/EP1-like"/>
</dbReference>
<evidence type="ECO:0000256" key="19">
    <source>
        <dbReference type="PROSITE-ProRule" id="PRU10141"/>
    </source>
</evidence>
<dbReference type="InterPro" id="IPR000719">
    <property type="entry name" value="Prot_kinase_dom"/>
</dbReference>
<dbReference type="InterPro" id="IPR008271">
    <property type="entry name" value="Ser/Thr_kinase_AS"/>
</dbReference>
<feature type="binding site" evidence="19">
    <location>
        <position position="518"/>
    </location>
    <ligand>
        <name>ATP</name>
        <dbReference type="ChEBI" id="CHEBI:30616"/>
    </ligand>
</feature>
<keyword evidence="8" id="KW-0732">Signal</keyword>
<dbReference type="GO" id="GO:0048544">
    <property type="term" value="P:recognition of pollen"/>
    <property type="evidence" value="ECO:0007669"/>
    <property type="project" value="InterPro"/>
</dbReference>
<dbReference type="SMART" id="SM00220">
    <property type="entry name" value="S_TKc"/>
    <property type="match status" value="1"/>
</dbReference>
<keyword evidence="12 21" id="KW-1133">Transmembrane helix</keyword>
<evidence type="ECO:0000256" key="6">
    <source>
        <dbReference type="ARBA" id="ARBA00022679"/>
    </source>
</evidence>
<dbReference type="EMBL" id="VOIH02000008">
    <property type="protein sequence ID" value="KAF3440560.1"/>
    <property type="molecule type" value="Genomic_DNA"/>
</dbReference>
<name>A0A8K0GY51_9ROSA</name>
<dbReference type="PANTHER" id="PTHR47976">
    <property type="entry name" value="G-TYPE LECTIN S-RECEPTOR-LIKE SERINE/THREONINE-PROTEIN KINASE SD2-5"/>
    <property type="match status" value="1"/>
</dbReference>
<keyword evidence="7 21" id="KW-0812">Transmembrane</keyword>
<dbReference type="HAMAP" id="MF_00634">
    <property type="entry name" value="UPF0235"/>
    <property type="match status" value="1"/>
</dbReference>
<dbReference type="Proteomes" id="UP000796880">
    <property type="component" value="Unassembled WGS sequence"/>
</dbReference>
<reference evidence="23" key="1">
    <citation type="submission" date="2020-03" db="EMBL/GenBank/DDBJ databases">
        <title>A high-quality chromosome-level genome assembly of a woody plant with both climbing and erect habits, Rhamnella rubrinervis.</title>
        <authorList>
            <person name="Lu Z."/>
            <person name="Yang Y."/>
            <person name="Zhu X."/>
            <person name="Sun Y."/>
        </authorList>
    </citation>
    <scope>NUCLEOTIDE SEQUENCE</scope>
    <source>
        <strain evidence="23">BYM</strain>
        <tissue evidence="23">Leaf</tissue>
    </source>
</reference>
<evidence type="ECO:0000256" key="8">
    <source>
        <dbReference type="ARBA" id="ARBA00022729"/>
    </source>
</evidence>
<comment type="subcellular location">
    <subcellularLocation>
        <location evidence="1">Membrane</location>
        <topology evidence="1">Single-pass type I membrane protein</topology>
    </subcellularLocation>
</comment>
<dbReference type="Gene3D" id="2.90.10.10">
    <property type="entry name" value="Bulb-type lectin domain"/>
    <property type="match status" value="1"/>
</dbReference>
<dbReference type="PROSITE" id="PS50011">
    <property type="entry name" value="PROTEIN_KINASE_DOM"/>
    <property type="match status" value="1"/>
</dbReference>
<keyword evidence="13 21" id="KW-0472">Membrane</keyword>
<keyword evidence="5" id="KW-0245">EGF-like domain</keyword>
<evidence type="ECO:0000259" key="22">
    <source>
        <dbReference type="PROSITE" id="PS50011"/>
    </source>
</evidence>
<accession>A0A8K0GY51</accession>
<dbReference type="Gene3D" id="3.30.200.20">
    <property type="entry name" value="Phosphorylase Kinase, domain 1"/>
    <property type="match status" value="1"/>
</dbReference>
<evidence type="ECO:0000256" key="16">
    <source>
        <dbReference type="ARBA" id="ARBA00023180"/>
    </source>
</evidence>
<evidence type="ECO:0000256" key="5">
    <source>
        <dbReference type="ARBA" id="ARBA00022536"/>
    </source>
</evidence>
<keyword evidence="6" id="KW-0808">Transferase</keyword>
<dbReference type="AlphaFoldDB" id="A0A8K0GY51"/>
<dbReference type="EC" id="2.7.11.1" evidence="3"/>
<dbReference type="InterPro" id="IPR000858">
    <property type="entry name" value="S_locus_glycoprot_dom"/>
</dbReference>
<feature type="transmembrane region" description="Helical" evidence="21">
    <location>
        <begin position="427"/>
        <end position="449"/>
    </location>
</feature>
<comment type="catalytic activity">
    <reaction evidence="18">
        <text>L-seryl-[protein] + ATP = O-phospho-L-seryl-[protein] + ADP + H(+)</text>
        <dbReference type="Rhea" id="RHEA:17989"/>
        <dbReference type="Rhea" id="RHEA-COMP:9863"/>
        <dbReference type="Rhea" id="RHEA-COMP:11604"/>
        <dbReference type="ChEBI" id="CHEBI:15378"/>
        <dbReference type="ChEBI" id="CHEBI:29999"/>
        <dbReference type="ChEBI" id="CHEBI:30616"/>
        <dbReference type="ChEBI" id="CHEBI:83421"/>
        <dbReference type="ChEBI" id="CHEBI:456216"/>
        <dbReference type="EC" id="2.7.11.1"/>
    </reaction>
</comment>
<dbReference type="InterPro" id="IPR036426">
    <property type="entry name" value="Bulb-type_lectin_dom_sf"/>
</dbReference>
<evidence type="ECO:0000256" key="4">
    <source>
        <dbReference type="ARBA" id="ARBA00022527"/>
    </source>
</evidence>
<gene>
    <name evidence="23" type="ORF">FNV43_RR18844</name>
</gene>
<dbReference type="SMART" id="SM01152">
    <property type="entry name" value="DUF167"/>
    <property type="match status" value="1"/>
</dbReference>
<feature type="region of interest" description="Disordered" evidence="20">
    <location>
        <begin position="1"/>
        <end position="34"/>
    </location>
</feature>
<dbReference type="PROSITE" id="PS00108">
    <property type="entry name" value="PROTEIN_KINASE_ST"/>
    <property type="match status" value="1"/>
</dbReference>
<evidence type="ECO:0000256" key="20">
    <source>
        <dbReference type="SAM" id="MobiDB-lite"/>
    </source>
</evidence>
<evidence type="ECO:0000313" key="23">
    <source>
        <dbReference type="EMBL" id="KAF3440560.1"/>
    </source>
</evidence>
<evidence type="ECO:0000256" key="17">
    <source>
        <dbReference type="ARBA" id="ARBA00047899"/>
    </source>
</evidence>
<dbReference type="Gene3D" id="1.10.510.10">
    <property type="entry name" value="Transferase(Phosphotransferase) domain 1"/>
    <property type="match status" value="1"/>
</dbReference>